<evidence type="ECO:0000256" key="3">
    <source>
        <dbReference type="ARBA" id="ARBA00010136"/>
    </source>
</evidence>
<evidence type="ECO:0000256" key="4">
    <source>
        <dbReference type="ARBA" id="ARBA00012564"/>
    </source>
</evidence>
<dbReference type="InterPro" id="IPR050344">
    <property type="entry name" value="Peptidase_M1_aminopeptidases"/>
</dbReference>
<evidence type="ECO:0000256" key="14">
    <source>
        <dbReference type="SAM" id="MobiDB-lite"/>
    </source>
</evidence>
<dbReference type="InterPro" id="IPR024571">
    <property type="entry name" value="ERAP1-like_C_dom"/>
</dbReference>
<dbReference type="PANTHER" id="PTHR11533">
    <property type="entry name" value="PROTEASE M1 ZINC METALLOPROTEASE"/>
    <property type="match status" value="1"/>
</dbReference>
<evidence type="ECO:0000256" key="7">
    <source>
        <dbReference type="ARBA" id="ARBA00022670"/>
    </source>
</evidence>
<evidence type="ECO:0000259" key="16">
    <source>
        <dbReference type="Pfam" id="PF11838"/>
    </source>
</evidence>
<reference evidence="18 19" key="1">
    <citation type="submission" date="2019-06" db="EMBL/GenBank/DDBJ databases">
        <authorList>
            <person name="Mardanova A.M."/>
            <person name="Pudova D.S."/>
            <person name="Shagimardanova E.I."/>
            <person name="Gogoleva N.E."/>
            <person name="Lutfullin M.T."/>
            <person name="Hadieva G.F."/>
            <person name="Sharipova M.R."/>
        </authorList>
    </citation>
    <scope>NUCLEOTIDE SEQUENCE [LARGE SCALE GENOMIC DNA]</scope>
    <source>
        <strain evidence="18 19">MG-1</strain>
    </source>
</reference>
<dbReference type="PANTHER" id="PTHR11533:SF174">
    <property type="entry name" value="PUROMYCIN-SENSITIVE AMINOPEPTIDASE-RELATED"/>
    <property type="match status" value="1"/>
</dbReference>
<evidence type="ECO:0000256" key="9">
    <source>
        <dbReference type="ARBA" id="ARBA00022801"/>
    </source>
</evidence>
<dbReference type="Pfam" id="PF17900">
    <property type="entry name" value="Peptidase_M1_N"/>
    <property type="match status" value="1"/>
</dbReference>
<proteinExistence type="inferred from homology"/>
<comment type="cofactor">
    <cofactor evidence="2">
        <name>Zn(2+)</name>
        <dbReference type="ChEBI" id="CHEBI:29105"/>
    </cofactor>
</comment>
<dbReference type="InterPro" id="IPR001930">
    <property type="entry name" value="Peptidase_M1"/>
</dbReference>
<dbReference type="Proteomes" id="UP000314223">
    <property type="component" value="Unassembled WGS sequence"/>
</dbReference>
<dbReference type="GO" id="GO:0016285">
    <property type="term" value="F:alanyl aminopeptidase activity"/>
    <property type="evidence" value="ECO:0007669"/>
    <property type="project" value="UniProtKB-EC"/>
</dbReference>
<dbReference type="Gene3D" id="1.10.390.10">
    <property type="entry name" value="Neutral Protease Domain 2"/>
    <property type="match status" value="1"/>
</dbReference>
<keyword evidence="7" id="KW-0645">Protease</keyword>
<keyword evidence="8" id="KW-0479">Metal-binding</keyword>
<dbReference type="InterPro" id="IPR027268">
    <property type="entry name" value="Peptidase_M4/M1_CTD_sf"/>
</dbReference>
<dbReference type="GO" id="GO:0043171">
    <property type="term" value="P:peptide catabolic process"/>
    <property type="evidence" value="ECO:0007669"/>
    <property type="project" value="TreeGrafter"/>
</dbReference>
<evidence type="ECO:0000256" key="10">
    <source>
        <dbReference type="ARBA" id="ARBA00022833"/>
    </source>
</evidence>
<keyword evidence="10" id="KW-0862">Zinc</keyword>
<dbReference type="GO" id="GO:0005615">
    <property type="term" value="C:extracellular space"/>
    <property type="evidence" value="ECO:0007669"/>
    <property type="project" value="TreeGrafter"/>
</dbReference>
<feature type="domain" description="ERAP1-like C-terminal" evidence="16">
    <location>
        <begin position="873"/>
        <end position="1028"/>
    </location>
</feature>
<dbReference type="GO" id="GO:0070006">
    <property type="term" value="F:metalloaminopeptidase activity"/>
    <property type="evidence" value="ECO:0007669"/>
    <property type="project" value="TreeGrafter"/>
</dbReference>
<accession>A0A5C4X3E8</accession>
<feature type="compositionally biased region" description="Low complexity" evidence="14">
    <location>
        <begin position="483"/>
        <end position="501"/>
    </location>
</feature>
<feature type="region of interest" description="Disordered" evidence="14">
    <location>
        <begin position="545"/>
        <end position="604"/>
    </location>
</feature>
<evidence type="ECO:0000313" key="19">
    <source>
        <dbReference type="Proteomes" id="UP000314223"/>
    </source>
</evidence>
<comment type="caution">
    <text evidence="18">The sequence shown here is derived from an EMBL/GenBank/DDBJ whole genome shotgun (WGS) entry which is preliminary data.</text>
</comment>
<dbReference type="GO" id="GO:0005737">
    <property type="term" value="C:cytoplasm"/>
    <property type="evidence" value="ECO:0007669"/>
    <property type="project" value="TreeGrafter"/>
</dbReference>
<dbReference type="InterPro" id="IPR012778">
    <property type="entry name" value="Pept_M1_aminopeptidase"/>
</dbReference>
<evidence type="ECO:0000256" key="8">
    <source>
        <dbReference type="ARBA" id="ARBA00022723"/>
    </source>
</evidence>
<gene>
    <name evidence="18" type="primary">pepN</name>
    <name evidence="18" type="ORF">FHQ09_07055</name>
</gene>
<organism evidence="18 19">
    <name type="scientific">Brevibacterium sediminis</name>
    <dbReference type="NCBI Taxonomy" id="1857024"/>
    <lineage>
        <taxon>Bacteria</taxon>
        <taxon>Bacillati</taxon>
        <taxon>Actinomycetota</taxon>
        <taxon>Actinomycetes</taxon>
        <taxon>Micrococcales</taxon>
        <taxon>Brevibacteriaceae</taxon>
        <taxon>Brevibacterium</taxon>
    </lineage>
</organism>
<dbReference type="FunFam" id="1.10.390.10:FF:000004">
    <property type="entry name" value="Aminopeptidase N"/>
    <property type="match status" value="1"/>
</dbReference>
<comment type="similarity">
    <text evidence="3">Belongs to the peptidase M1 family.</text>
</comment>
<keyword evidence="11" id="KW-0482">Metalloprotease</keyword>
<dbReference type="Pfam" id="PF11838">
    <property type="entry name" value="ERAP1_C"/>
    <property type="match status" value="2"/>
</dbReference>
<feature type="region of interest" description="Disordered" evidence="14">
    <location>
        <begin position="822"/>
        <end position="858"/>
    </location>
</feature>
<feature type="domain" description="ERAP1-like C-terminal" evidence="16">
    <location>
        <begin position="655"/>
        <end position="789"/>
    </location>
</feature>
<dbReference type="GO" id="GO:0006508">
    <property type="term" value="P:proteolysis"/>
    <property type="evidence" value="ECO:0007669"/>
    <property type="project" value="UniProtKB-KW"/>
</dbReference>
<dbReference type="GO" id="GO:0008270">
    <property type="term" value="F:zinc ion binding"/>
    <property type="evidence" value="ECO:0007669"/>
    <property type="project" value="InterPro"/>
</dbReference>
<feature type="domain" description="Peptidase M1 membrane alanine aminopeptidase" evidence="15">
    <location>
        <begin position="255"/>
        <end position="467"/>
    </location>
</feature>
<evidence type="ECO:0000256" key="1">
    <source>
        <dbReference type="ARBA" id="ARBA00000098"/>
    </source>
</evidence>
<evidence type="ECO:0000256" key="2">
    <source>
        <dbReference type="ARBA" id="ARBA00001947"/>
    </source>
</evidence>
<dbReference type="SUPFAM" id="SSF63737">
    <property type="entry name" value="Leukotriene A4 hydrolase N-terminal domain"/>
    <property type="match status" value="1"/>
</dbReference>
<dbReference type="EC" id="3.4.11.2" evidence="4"/>
<dbReference type="SUPFAM" id="SSF55486">
    <property type="entry name" value="Metalloproteases ('zincins'), catalytic domain"/>
    <property type="match status" value="1"/>
</dbReference>
<dbReference type="CDD" id="cd09602">
    <property type="entry name" value="M1_APN"/>
    <property type="match status" value="1"/>
</dbReference>
<dbReference type="EMBL" id="VDMQ01000003">
    <property type="protein sequence ID" value="TNM55974.1"/>
    <property type="molecule type" value="Genomic_DNA"/>
</dbReference>
<feature type="region of interest" description="Disordered" evidence="14">
    <location>
        <begin position="481"/>
        <end position="501"/>
    </location>
</feature>
<evidence type="ECO:0000259" key="15">
    <source>
        <dbReference type="Pfam" id="PF01433"/>
    </source>
</evidence>
<dbReference type="PRINTS" id="PR00756">
    <property type="entry name" value="ALADIPTASE"/>
</dbReference>
<dbReference type="NCBIfam" id="TIGR02412">
    <property type="entry name" value="pepN_strep_liv"/>
    <property type="match status" value="1"/>
</dbReference>
<keyword evidence="9 18" id="KW-0378">Hydrolase</keyword>
<protein>
    <recommendedName>
        <fullName evidence="5">Aminopeptidase N</fullName>
        <ecNumber evidence="4">3.4.11.2</ecNumber>
    </recommendedName>
    <alternativeName>
        <fullName evidence="12">Alanine aminopeptidase</fullName>
    </alternativeName>
    <alternativeName>
        <fullName evidence="13">Lysyl aminopeptidase</fullName>
    </alternativeName>
</protein>
<comment type="catalytic activity">
    <reaction evidence="1">
        <text>Release of an N-terminal amino acid, Xaa-|-Yaa- from a peptide, amide or arylamide. Xaa is preferably Ala, but may be most amino acids including Pro (slow action). When a terminal hydrophobic residue is followed by a prolyl residue, the two may be released as an intact Xaa-Pro dipeptide.</text>
        <dbReference type="EC" id="3.4.11.2"/>
    </reaction>
</comment>
<dbReference type="Pfam" id="PF01433">
    <property type="entry name" value="Peptidase_M1"/>
    <property type="match status" value="1"/>
</dbReference>
<evidence type="ECO:0000259" key="17">
    <source>
        <dbReference type="Pfam" id="PF17900"/>
    </source>
</evidence>
<dbReference type="InterPro" id="IPR014782">
    <property type="entry name" value="Peptidase_M1_dom"/>
</dbReference>
<evidence type="ECO:0000256" key="6">
    <source>
        <dbReference type="ARBA" id="ARBA00022438"/>
    </source>
</evidence>
<dbReference type="Gene3D" id="2.60.40.1730">
    <property type="entry name" value="tricorn interacting facor f3 domain"/>
    <property type="match status" value="1"/>
</dbReference>
<keyword evidence="6 18" id="KW-0031">Aminopeptidase</keyword>
<feature type="compositionally biased region" description="Low complexity" evidence="14">
    <location>
        <begin position="832"/>
        <end position="850"/>
    </location>
</feature>
<name>A0A5C4X3E8_9MICO</name>
<dbReference type="AlphaFoldDB" id="A0A5C4X3E8"/>
<evidence type="ECO:0000256" key="11">
    <source>
        <dbReference type="ARBA" id="ARBA00023049"/>
    </source>
</evidence>
<evidence type="ECO:0000256" key="13">
    <source>
        <dbReference type="ARBA" id="ARBA00031533"/>
    </source>
</evidence>
<feature type="domain" description="Aminopeptidase N-like N-terminal" evidence="17">
    <location>
        <begin position="90"/>
        <end position="173"/>
    </location>
</feature>
<evidence type="ECO:0000313" key="18">
    <source>
        <dbReference type="EMBL" id="TNM55974.1"/>
    </source>
</evidence>
<evidence type="ECO:0000256" key="12">
    <source>
        <dbReference type="ARBA" id="ARBA00029811"/>
    </source>
</evidence>
<dbReference type="GO" id="GO:0042277">
    <property type="term" value="F:peptide binding"/>
    <property type="evidence" value="ECO:0007669"/>
    <property type="project" value="TreeGrafter"/>
</dbReference>
<dbReference type="InterPro" id="IPR045357">
    <property type="entry name" value="Aminopeptidase_N-like_N"/>
</dbReference>
<sequence length="1041" mass="110821">MTTNLTRSEAQSRTQLLEVDSYSVHIDVSNAETDADTYLSRTVVDFSARFVDSTFIDLIADSVTSVLINGESLSPAEVFDGARVTFPVRAGRNSLTIEAQARYSTSGEGLHRFTDPADGKTYLYTQYEPTDARRVFANFDQPDLKAEFIFTVTAPAHFQVLSNRAEARTEPADGAAGAASAGFEPANGSASAAAVTHYFEPTLKQSSYITCITAGPYEGATDEWTDPRTGQTVQLGAWTRASLVDHLDAEDIFGVTKAGLDFFTSEFDYPYPWGKYDQIFVPEYNLGAMENPGLVTFTDNLIFRDKVTDANYESRANVILHEMAHMWFGDLVTMKWWDDLWLKESFADFMGGLALAEATRFTDGWVTFALRRKAWAYTQDLYPTTHPIVADIPDVEAAKLNFDGITYAKGASVLKQLVAFVGREAFFAGSRLYFRRFEYGNTELADFLECLAEAAPDRDIANWAAAWLGTSGVSELSLQLTTADGSSGSPDGSAGSADGSAGYSAGSAVGSAVFSQGGAGTGAEGGSAGTDAAAQSAGRGKLVASSSGARLRSPDAVGDDFDGAAGDAHEAGPGSSGRTEPPRRRSGSEKVTGATITQSDSAEGTALLRPHTIEIATLGRSGRAIVPLDSFRFEFSTESADVEQLIGRSAGVITLLNYNDLDYARVRLDPESTEAAVTSASRITDPLSRALVWSALDNAVRDGLMPVQKYLTAYARSLGKESHAGIMAGLSQTALTCIDQWVADRNFDAAIMGLLGAALDALAAAKAGSDAQLHLANLVLALTSRTARCAAGSSAVAMGRGFASQILTVPVGEEIDRMYAGAPGQAGSADRAGSAGQAGSMSQSAEASGGARTGRGAEHSTATLPFRGLINDHALRWNALTALVCLGWADQTDIARENHSDPSSSGRLHAETASAALPLPIVKIRAWEAISEAGALSNDVLSAIIAGFIAPSAMPLIEEYVDEYFDGLLGFWTDNSIEIARRLVLGLYPRWSVDEEAVVEKTDAWLAANDDAPAALRRLVIERRDDLARAIFLKSTQSSRH</sequence>
<dbReference type="InterPro" id="IPR042097">
    <property type="entry name" value="Aminopeptidase_N-like_N_sf"/>
</dbReference>
<dbReference type="RefSeq" id="WP_139468110.1">
    <property type="nucleotide sequence ID" value="NZ_VDMQ01000003.1"/>
</dbReference>
<evidence type="ECO:0000256" key="5">
    <source>
        <dbReference type="ARBA" id="ARBA00015611"/>
    </source>
</evidence>
<dbReference type="GO" id="GO:0016020">
    <property type="term" value="C:membrane"/>
    <property type="evidence" value="ECO:0007669"/>
    <property type="project" value="TreeGrafter"/>
</dbReference>